<dbReference type="AlphaFoldDB" id="A0A498QGB9"/>
<dbReference type="Proteomes" id="UP000273307">
    <property type="component" value="Unassembled WGS sequence"/>
</dbReference>
<accession>A0A498QGB9</accession>
<keyword evidence="2" id="KW-1185">Reference proteome</keyword>
<reference evidence="1 2" key="1">
    <citation type="submission" date="2018-09" db="EMBL/GenBank/DDBJ databases">
        <authorList>
            <person name="Tagini F."/>
        </authorList>
    </citation>
    <scope>NUCLEOTIDE SEQUENCE [LARGE SCALE GENOMIC DNA]</scope>
    <source>
        <strain evidence="1 2">MK136</strain>
    </source>
</reference>
<gene>
    <name evidence="1" type="ORF">LAUMK136_05635</name>
</gene>
<evidence type="ECO:0000313" key="2">
    <source>
        <dbReference type="Proteomes" id="UP000273307"/>
    </source>
</evidence>
<name>A0A498QGB9_9MYCO</name>
<evidence type="ECO:0000313" key="1">
    <source>
        <dbReference type="EMBL" id="VBA44457.1"/>
    </source>
</evidence>
<protein>
    <submittedName>
        <fullName evidence="1">Uncharacterized protein</fullName>
    </submittedName>
</protein>
<proteinExistence type="predicted"/>
<sequence length="65" mass="7296">MKGKIDMAARRQVTNKLRGQYRKASKVDKGEILDRVLAITGMGCSTARQMLTGPRLPDRPRIRAL</sequence>
<organism evidence="1 2">
    <name type="scientific">Mycobacterium attenuatum</name>
    <dbReference type="NCBI Taxonomy" id="2341086"/>
    <lineage>
        <taxon>Bacteria</taxon>
        <taxon>Bacillati</taxon>
        <taxon>Actinomycetota</taxon>
        <taxon>Actinomycetes</taxon>
        <taxon>Mycobacteriales</taxon>
        <taxon>Mycobacteriaceae</taxon>
        <taxon>Mycobacterium</taxon>
    </lineage>
</organism>
<dbReference type="EMBL" id="UPHP01000159">
    <property type="protein sequence ID" value="VBA44457.1"/>
    <property type="molecule type" value="Genomic_DNA"/>
</dbReference>